<reference evidence="2 3" key="1">
    <citation type="submission" date="2016-08" db="EMBL/GenBank/DDBJ databases">
        <title>A new outlook on sporulation: Clostridium algidixylanolyticum.</title>
        <authorList>
            <person name="Poppleton D.I."/>
            <person name="Gribaldo S."/>
        </authorList>
    </citation>
    <scope>NUCLEOTIDE SEQUENCE [LARGE SCALE GENOMIC DNA]</scope>
    <source>
        <strain evidence="2 3">SPL73</strain>
    </source>
</reference>
<keyword evidence="3" id="KW-1185">Reference proteome</keyword>
<sequence>MSYKLLIYNEESYSLYDYAPITQKVTYTTNRGGSAGKLTFTFLQDKPINLTEGAKVLFYVDGKEIFLGFVFIIEQNRSGEVSVTAYDQLRYLKAKSSYSFNNIKLGEIISQIAGDMQLQVGEIEDTGQVIPYLTKENTECLDIIEYGLMVTQNSTGKTFVFFDDFGKLTLKEANNMMSDILIGNGSIITDYTYKSDIDSDTYNQVKLVRSNKETGLGDTYIFNDHTTIKKWGLLQKYDKVDDNLNEAQINEQGNIMMAYYDRVLKTISVSGLGGVPGLKAGAMAKFKIKEIPELANGYYLLLDKVSHSFSDGEHTMSVDAKIINKEGQWNS</sequence>
<name>A0A419T696_9FIRM</name>
<dbReference type="Pfam" id="PF24032">
    <property type="entry name" value="YQBQ"/>
    <property type="match status" value="1"/>
</dbReference>
<dbReference type="Proteomes" id="UP000284277">
    <property type="component" value="Unassembled WGS sequence"/>
</dbReference>
<proteinExistence type="predicted"/>
<organism evidence="2 3">
    <name type="scientific">Lacrimispora algidixylanolytica</name>
    <dbReference type="NCBI Taxonomy" id="94868"/>
    <lineage>
        <taxon>Bacteria</taxon>
        <taxon>Bacillati</taxon>
        <taxon>Bacillota</taxon>
        <taxon>Clostridia</taxon>
        <taxon>Lachnospirales</taxon>
        <taxon>Lachnospiraceae</taxon>
        <taxon>Lacrimispora</taxon>
    </lineage>
</organism>
<evidence type="ECO:0000259" key="1">
    <source>
        <dbReference type="Pfam" id="PF24032"/>
    </source>
</evidence>
<dbReference type="EMBL" id="MCIA01000008">
    <property type="protein sequence ID" value="RKD33084.1"/>
    <property type="molecule type" value="Genomic_DNA"/>
</dbReference>
<protein>
    <recommendedName>
        <fullName evidence="1">YqbQ/XkdQ domain-containing protein</fullName>
    </recommendedName>
</protein>
<dbReference type="OrthoDB" id="1698671at2"/>
<evidence type="ECO:0000313" key="3">
    <source>
        <dbReference type="Proteomes" id="UP000284277"/>
    </source>
</evidence>
<dbReference type="AlphaFoldDB" id="A0A419T696"/>
<evidence type="ECO:0000313" key="2">
    <source>
        <dbReference type="EMBL" id="RKD33084.1"/>
    </source>
</evidence>
<dbReference type="SUPFAM" id="SSF69279">
    <property type="entry name" value="Phage tail proteins"/>
    <property type="match status" value="1"/>
</dbReference>
<dbReference type="RefSeq" id="WP_120196095.1">
    <property type="nucleotide sequence ID" value="NZ_MCIA01000008.1"/>
</dbReference>
<feature type="domain" description="YqbQ/XkdQ" evidence="1">
    <location>
        <begin position="25"/>
        <end position="319"/>
    </location>
</feature>
<comment type="caution">
    <text evidence="2">The sequence shown here is derived from an EMBL/GenBank/DDBJ whole genome shotgun (WGS) entry which is preliminary data.</text>
</comment>
<gene>
    <name evidence="2" type="ORF">BET01_15840</name>
</gene>
<accession>A0A419T696</accession>
<dbReference type="InterPro" id="IPR056937">
    <property type="entry name" value="YqbQ/XkdQ"/>
</dbReference>